<evidence type="ECO:0000259" key="1">
    <source>
        <dbReference type="PROSITE" id="PS51035"/>
    </source>
</evidence>
<accession>A0A9P6IKF9</accession>
<sequence>MLFIGAVLGIVDDECFNCTSSKFQSWFNSSSQAGSTTAKISILDHGNGNWVPMLALVDGCTPAEELFLSSRLSLYVRFASQQPVPKHLFQVRHEKYDPDTLLHIRWNHEKYMVDFEGRVLGQVKLKELRAICKDLTDVPLGGLTLLFGDAQMKDDNAPLSCWGVKAGSKIVMNGIKPTAEQLNQLTTSGDPEEFALVLRILGSLEKSKTFVSEHLPKYEEEVESYLASNPSPSPSAPLAPGSKTILATMSPERKKVHDLHAKMSENLLQSLLALDGITFGPEFEVARAKRREAVKETQKLLDVIDAINVRVKESDKAAARL</sequence>
<dbReference type="InterPro" id="IPR029071">
    <property type="entry name" value="Ubiquitin-like_domsf"/>
</dbReference>
<feature type="domain" description="BAG" evidence="1">
    <location>
        <begin position="254"/>
        <end position="308"/>
    </location>
</feature>
<keyword evidence="3" id="KW-1185">Reference proteome</keyword>
<proteinExistence type="predicted"/>
<reference evidence="2" key="1">
    <citation type="journal article" date="2020" name="Fungal Divers.">
        <title>Resolving the Mortierellaceae phylogeny through synthesis of multi-gene phylogenetics and phylogenomics.</title>
        <authorList>
            <person name="Vandepol N."/>
            <person name="Liber J."/>
            <person name="Desiro A."/>
            <person name="Na H."/>
            <person name="Kennedy M."/>
            <person name="Barry K."/>
            <person name="Grigoriev I.V."/>
            <person name="Miller A.N."/>
            <person name="O'Donnell K."/>
            <person name="Stajich J.E."/>
            <person name="Bonito G."/>
        </authorList>
    </citation>
    <scope>NUCLEOTIDE SEQUENCE</scope>
    <source>
        <strain evidence="2">MES-2147</strain>
    </source>
</reference>
<dbReference type="InterPro" id="IPR003103">
    <property type="entry name" value="BAG_domain"/>
</dbReference>
<dbReference type="SUPFAM" id="SSF54236">
    <property type="entry name" value="Ubiquitin-like"/>
    <property type="match status" value="1"/>
</dbReference>
<gene>
    <name evidence="2" type="ORF">BGZ65_003937</name>
</gene>
<dbReference type="GO" id="GO:0051087">
    <property type="term" value="F:protein-folding chaperone binding"/>
    <property type="evidence" value="ECO:0007669"/>
    <property type="project" value="InterPro"/>
</dbReference>
<dbReference type="OrthoDB" id="417450at2759"/>
<dbReference type="Pfam" id="PF02179">
    <property type="entry name" value="BAG"/>
    <property type="match status" value="1"/>
</dbReference>
<dbReference type="PROSITE" id="PS51035">
    <property type="entry name" value="BAG"/>
    <property type="match status" value="1"/>
</dbReference>
<dbReference type="Gene3D" id="1.20.58.120">
    <property type="entry name" value="BAG domain"/>
    <property type="match status" value="1"/>
</dbReference>
<dbReference type="EMBL" id="JAAAHW010009937">
    <property type="protein sequence ID" value="KAF9934031.1"/>
    <property type="molecule type" value="Genomic_DNA"/>
</dbReference>
<dbReference type="AlphaFoldDB" id="A0A9P6IKF9"/>
<evidence type="ECO:0000313" key="2">
    <source>
        <dbReference type="EMBL" id="KAF9934031.1"/>
    </source>
</evidence>
<protein>
    <recommendedName>
        <fullName evidence="1">BAG domain-containing protein</fullName>
    </recommendedName>
</protein>
<dbReference type="Gene3D" id="3.10.20.90">
    <property type="entry name" value="Phosphatidylinositol 3-kinase Catalytic Subunit, Chain A, domain 1"/>
    <property type="match status" value="1"/>
</dbReference>
<evidence type="ECO:0000313" key="3">
    <source>
        <dbReference type="Proteomes" id="UP000749646"/>
    </source>
</evidence>
<comment type="caution">
    <text evidence="2">The sequence shown here is derived from an EMBL/GenBank/DDBJ whole genome shotgun (WGS) entry which is preliminary data.</text>
</comment>
<dbReference type="SUPFAM" id="SSF63491">
    <property type="entry name" value="BAG domain"/>
    <property type="match status" value="1"/>
</dbReference>
<dbReference type="InterPro" id="IPR036533">
    <property type="entry name" value="BAG_dom_sf"/>
</dbReference>
<organism evidence="2 3">
    <name type="scientific">Modicella reniformis</name>
    <dbReference type="NCBI Taxonomy" id="1440133"/>
    <lineage>
        <taxon>Eukaryota</taxon>
        <taxon>Fungi</taxon>
        <taxon>Fungi incertae sedis</taxon>
        <taxon>Mucoromycota</taxon>
        <taxon>Mortierellomycotina</taxon>
        <taxon>Mortierellomycetes</taxon>
        <taxon>Mortierellales</taxon>
        <taxon>Mortierellaceae</taxon>
        <taxon>Modicella</taxon>
    </lineage>
</organism>
<name>A0A9P6IKF9_9FUNG</name>
<dbReference type="Proteomes" id="UP000749646">
    <property type="component" value="Unassembled WGS sequence"/>
</dbReference>